<dbReference type="EMBL" id="SNXS01000003">
    <property type="protein sequence ID" value="TDP71381.1"/>
    <property type="molecule type" value="Genomic_DNA"/>
</dbReference>
<dbReference type="AlphaFoldDB" id="A0A4R6QP40"/>
<reference evidence="2 3" key="1">
    <citation type="submission" date="2019-03" db="EMBL/GenBank/DDBJ databases">
        <title>Genomic Encyclopedia of Type Strains, Phase IV (KMG-IV): sequencing the most valuable type-strain genomes for metagenomic binning, comparative biology and taxonomic classification.</title>
        <authorList>
            <person name="Goeker M."/>
        </authorList>
    </citation>
    <scope>NUCLEOTIDE SEQUENCE [LARGE SCALE GENOMIC DNA]</scope>
    <source>
        <strain evidence="2 3">DSM 16998</strain>
    </source>
</reference>
<dbReference type="InParanoid" id="A0A4R6QP40"/>
<dbReference type="OrthoDB" id="8526020at2"/>
<comment type="caution">
    <text evidence="2">The sequence shown here is derived from an EMBL/GenBank/DDBJ whole genome shotgun (WGS) entry which is preliminary data.</text>
</comment>
<evidence type="ECO:0000313" key="2">
    <source>
        <dbReference type="EMBL" id="TDP71381.1"/>
    </source>
</evidence>
<dbReference type="InterPro" id="IPR021457">
    <property type="entry name" value="DUF3108"/>
</dbReference>
<dbReference type="RefSeq" id="WP_133701159.1">
    <property type="nucleotide sequence ID" value="NZ_SNXS01000003.1"/>
</dbReference>
<dbReference type="Proteomes" id="UP000295361">
    <property type="component" value="Unassembled WGS sequence"/>
</dbReference>
<gene>
    <name evidence="2" type="ORF">DES47_103362</name>
</gene>
<accession>A0A4R6QP40</accession>
<keyword evidence="3" id="KW-1185">Reference proteome</keyword>
<evidence type="ECO:0000256" key="1">
    <source>
        <dbReference type="SAM" id="MobiDB-lite"/>
    </source>
</evidence>
<dbReference type="Pfam" id="PF11306">
    <property type="entry name" value="DUF3108"/>
    <property type="match status" value="1"/>
</dbReference>
<feature type="compositionally biased region" description="Pro residues" evidence="1">
    <location>
        <begin position="92"/>
        <end position="102"/>
    </location>
</feature>
<name>A0A4R6QP40_9BURK</name>
<organism evidence="2 3">
    <name type="scientific">Roseateles toxinivorans</name>
    <dbReference type="NCBI Taxonomy" id="270368"/>
    <lineage>
        <taxon>Bacteria</taxon>
        <taxon>Pseudomonadati</taxon>
        <taxon>Pseudomonadota</taxon>
        <taxon>Betaproteobacteria</taxon>
        <taxon>Burkholderiales</taxon>
        <taxon>Sphaerotilaceae</taxon>
        <taxon>Roseateles</taxon>
    </lineage>
</organism>
<sequence>MADWLKQAALRTAGRRWGFALGALAVLALHLWLAVALDEMRLDWEAVAEMPKRLQVAYVRELAQAEPPAPPAKLVPKPRPRVPEAPAVPASAPDPAPEPSPEPVAEAPPLVVAAASEPVVEAPTVPVEPAASAVAAAEPFDWPASTKLSYVLTGNYRGEVNGNAQVEWIRQGERYQINLDVAVGPSFAPLISRRMTSDGELTPQGLRPLRYDEDTKILFRDRRRVSVLFQGADVVLANGKREPAEPGVQDTASQFVQLTWLFLTQREQFELGRVVEMPLALPRKLYRWRYEVIGDETLHTPMGPLQTWHLKPQREAGGGDLTAEVWIAPRLQYLPVRLRIHQDANTFIDLMLKAPPQQAAPTP</sequence>
<proteinExistence type="predicted"/>
<feature type="region of interest" description="Disordered" evidence="1">
    <location>
        <begin position="68"/>
        <end position="105"/>
    </location>
</feature>
<protein>
    <submittedName>
        <fullName evidence="2">Uncharacterized protein DUF3108</fullName>
    </submittedName>
</protein>
<evidence type="ECO:0000313" key="3">
    <source>
        <dbReference type="Proteomes" id="UP000295361"/>
    </source>
</evidence>